<dbReference type="InterPro" id="IPR000477">
    <property type="entry name" value="RT_dom"/>
</dbReference>
<proteinExistence type="predicted"/>
<organism evidence="3 4">
    <name type="scientific">Daphnia magna</name>
    <dbReference type="NCBI Taxonomy" id="35525"/>
    <lineage>
        <taxon>Eukaryota</taxon>
        <taxon>Metazoa</taxon>
        <taxon>Ecdysozoa</taxon>
        <taxon>Arthropoda</taxon>
        <taxon>Crustacea</taxon>
        <taxon>Branchiopoda</taxon>
        <taxon>Diplostraca</taxon>
        <taxon>Cladocera</taxon>
        <taxon>Anomopoda</taxon>
        <taxon>Daphniidae</taxon>
        <taxon>Daphnia</taxon>
    </lineage>
</organism>
<evidence type="ECO:0000256" key="1">
    <source>
        <dbReference type="SAM" id="MobiDB-lite"/>
    </source>
</evidence>
<accession>A0A164SET1</accession>
<evidence type="ECO:0000313" key="4">
    <source>
        <dbReference type="Proteomes" id="UP000076858"/>
    </source>
</evidence>
<dbReference type="EMBL" id="LRGB01002060">
    <property type="protein sequence ID" value="KZS09558.1"/>
    <property type="molecule type" value="Genomic_DNA"/>
</dbReference>
<dbReference type="CDD" id="cd01650">
    <property type="entry name" value="RT_nLTR_like"/>
    <property type="match status" value="1"/>
</dbReference>
<evidence type="ECO:0000259" key="2">
    <source>
        <dbReference type="PROSITE" id="PS50878"/>
    </source>
</evidence>
<name>A0A164SET1_9CRUS</name>
<dbReference type="AlphaFoldDB" id="A0A164SET1"/>
<dbReference type="STRING" id="35525.A0A164SET1"/>
<dbReference type="PROSITE" id="PS50878">
    <property type="entry name" value="RT_POL"/>
    <property type="match status" value="1"/>
</dbReference>
<reference evidence="3 4" key="1">
    <citation type="submission" date="2016-03" db="EMBL/GenBank/DDBJ databases">
        <title>EvidentialGene: Evidence-directed Construction of Genes on Genomes.</title>
        <authorList>
            <person name="Gilbert D.G."/>
            <person name="Choi J.-H."/>
            <person name="Mockaitis K."/>
            <person name="Colbourne J."/>
            <person name="Pfrender M."/>
        </authorList>
    </citation>
    <scope>NUCLEOTIDE SEQUENCE [LARGE SCALE GENOMIC DNA]</scope>
    <source>
        <strain evidence="3 4">Xinb3</strain>
        <tissue evidence="3">Complete organism</tissue>
    </source>
</reference>
<feature type="domain" description="Reverse transcriptase" evidence="2">
    <location>
        <begin position="370"/>
        <end position="644"/>
    </location>
</feature>
<keyword evidence="4" id="KW-1185">Reference proteome</keyword>
<feature type="compositionally biased region" description="Polar residues" evidence="1">
    <location>
        <begin position="162"/>
        <end position="183"/>
    </location>
</feature>
<dbReference type="OrthoDB" id="10067100at2759"/>
<evidence type="ECO:0000313" key="3">
    <source>
        <dbReference type="EMBL" id="KZS09558.1"/>
    </source>
</evidence>
<feature type="region of interest" description="Disordered" evidence="1">
    <location>
        <begin position="234"/>
        <end position="262"/>
    </location>
</feature>
<feature type="compositionally biased region" description="Basic and acidic residues" evidence="1">
    <location>
        <begin position="188"/>
        <end position="197"/>
    </location>
</feature>
<gene>
    <name evidence="3" type="ORF">APZ42_026200</name>
</gene>
<dbReference type="PANTHER" id="PTHR19446">
    <property type="entry name" value="REVERSE TRANSCRIPTASES"/>
    <property type="match status" value="1"/>
</dbReference>
<dbReference type="Proteomes" id="UP000076858">
    <property type="component" value="Unassembled WGS sequence"/>
</dbReference>
<comment type="caution">
    <text evidence="3">The sequence shown here is derived from an EMBL/GenBank/DDBJ whole genome shotgun (WGS) entry which is preliminary data.</text>
</comment>
<sequence>MDGSEGSPNPAHSSLPTFSVSRIEGDKIILKYPGKPMKCFKCEWTTLATNTRAMGSIHRHLDTAHTLRLVKYWEFGVCGFAGDGPTLKGHYQRLHSNHNPSPSIRFPWISSMDGSNRDSSAAVISLEDVAATEDENDELSVVEILAIEESPENTSPRIVSQEILDSSPNPETLTFVPSQQSNRGRIHSSSEEQSQRDDDFVSLWVPAFFSCETLHDLDDVLERCTADCLPKAQILQDPGPEQPRGNHDKRIRNQNRQMQKAPRAIREVLEDRSPSYDGTVQAAEEYLKSTDNRLRSSPQQCQSAKELYDIRDWSQPSEDQMNFLSRAPTQQELEAKLRRATNTSPGVEGLEYRHLRAIDSNCILLETVCEMVWKLGIPNCWKTSQTVPIFKKGDTSDYSNFRPISLLPTIYKLFSGVISQRITEVASDLGWLSPEQKGFLPGVPGIQEHTQLLQKVVDETKTKRNDMSIAWLDMCNAFRSVPHAVLNELFTSLPLSEELQPILVDIYPGKWILPLEESIRIFPAAGAHQGDALSSPIFNLASEPLVRAEKSNINPGFLLFGSLVKTTAYTDDITVVTKSPSKLQNILNIFILTANTLWLQFNAGKCACLVFDKGKPSDAQCRIADQLIRCLGPDDQETYLGTPIGGKLRHLLPSLSHPINSGRVLKYCLTQLDTECRKFLGLIYNLPNHATMIYKLEVEELSSGRIPHISFALNKTKTLKSAPLADAPKFSQSLADAKASRRQFFDLQFIDHDATVPFFYVDRRVGGLGTCRLPDDADIWTIARAAQLLTCRDHMVRNIYREQLHDTIRRGFRNENPGVLPVGEYFSGSMDEGLCRLRYAEAGSNLWTLACQDLLESLLVKQGHDVTINNAIPGQSLRPDVEFQLSGSRVMVDVVVCYDQPGSLENAYQRKYDKYSSHGRVLPLVVGSHGSWYPRNDEIRSILGINGRSLDAFRFKARLAAIQRSIEMVCALFHHGATNPEAEEIPPAPIENPYPVD</sequence>
<feature type="region of interest" description="Disordered" evidence="1">
    <location>
        <begin position="162"/>
        <end position="197"/>
    </location>
</feature>
<protein>
    <recommendedName>
        <fullName evidence="2">Reverse transcriptase domain-containing protein</fullName>
    </recommendedName>
</protein>
<dbReference type="Pfam" id="PF00078">
    <property type="entry name" value="RVT_1"/>
    <property type="match status" value="1"/>
</dbReference>